<reference evidence="3" key="1">
    <citation type="submission" date="2025-08" db="UniProtKB">
        <authorList>
            <consortium name="Ensembl"/>
        </authorList>
    </citation>
    <scope>IDENTIFICATION</scope>
</reference>
<sequence length="1123" mass="126007">MAPVCLAGRLHCSLLLLTFLLICYSGGSALLTYDRLTLLSLRPPYTYGSYFHGSDPWCNLGDASLPRTDHLSGTCRRSLLPPLPSRRRRYRKRGKRSGVRVRIKAYLKARYVAGFDVDVDPLRLPPTFWEHFTFRLFRHRWIRHAEFQARPAAAVVYSSARCWIKPPKGGVCYGNLCRLRRASNCDSATSTRMALFNVRSLTNKTFIVSDFFTATGLDLLFMTETWIHPGESFPFSELLPPNCAFFSSPRPSGRGGGLAVVFRNKFRVRHLPSPMFPSFEAQLLELAGTPLTLCVVIYRPPKYNKTFINDFGDFLASLYLNYDRVLITGDFNIHICCKDDVFAKDFLTLVDSFNLIQWVDAPTHLKGHTLDLIFSYGLDICIRDISNIGISDHFPVIFDADLCKLDQGFEGPRRLVRIINPGTVAEFSAAFSKSVLPDIDCSTPSSVDDFASSFLSTCSSLLDVVAPMKVKRPRSCSQPWLNESLCALRRVCRQAERRWKKDGLQVSFDILRRTRLEFQKSAKLAKTAFLLGVIADNSHNPRFLFKTFNSLINPCPETPRLASLALCEIFLTHFTGRILSLRASHPPVMSQAPALRCSTNLNQFNPVSLPTLKGIVDHLKNSNAAYDILPSRIIKDGFNIIGPCILSLINLSLLSGCVPAAFKHAVVQPLLKKSSLDQNDLANFRPISKLPFLSKILEKIVHSQLQAYLDANNIGEKFQSGFKPRHSTETALLRVFNDLLSIADSGRPVVLILLDFSSAFDLVDHSVLLMRLEHLVGITGSALSWFKSYLSERSFSVTMGTYASSIAPVTSGVPQGSVLGPMLFSLYLLPLGRIFDKYNFSFHFYADDIQIYFELAEDVTSSLQHFSDCMNEVKNYLLSNSLILNDKKTEILIFDTPFSRAESTGVFGPFADSLSDTVRDLGVVLDSSFKLDKHVSSVVKSSFYQLRLISKARPYIPRKDLEKLIHAFVTSRLDYCNSLYTGLHSALIHKLQLVQNAAARLLTGAGRFESITPVLSDLHWLPIKFRIDFKILLLTFKIINNTAPSYLTDLLSFYIPGRALRSAGQMLLVQPRSRLKTRGGRAFAAVAPYLWNNLPLAIRASDSIQSFKSRLKTYLFSLAFPSS</sequence>
<dbReference type="Gene3D" id="3.60.10.10">
    <property type="entry name" value="Endonuclease/exonuclease/phosphatase"/>
    <property type="match status" value="1"/>
</dbReference>
<dbReference type="InterPro" id="IPR043502">
    <property type="entry name" value="DNA/RNA_pol_sf"/>
</dbReference>
<evidence type="ECO:0000313" key="4">
    <source>
        <dbReference type="Proteomes" id="UP000005207"/>
    </source>
</evidence>
<dbReference type="GO" id="GO:0003824">
    <property type="term" value="F:catalytic activity"/>
    <property type="evidence" value="ECO:0007669"/>
    <property type="project" value="InterPro"/>
</dbReference>
<protein>
    <recommendedName>
        <fullName evidence="2">Reverse transcriptase domain-containing protein</fullName>
    </recommendedName>
</protein>
<accession>A0A669BEV9</accession>
<dbReference type="InterPro" id="IPR036691">
    <property type="entry name" value="Endo/exonu/phosph_ase_sf"/>
</dbReference>
<dbReference type="SUPFAM" id="SSF56219">
    <property type="entry name" value="DNase I-like"/>
    <property type="match status" value="1"/>
</dbReference>
<dbReference type="CDD" id="cd01650">
    <property type="entry name" value="RT_nLTR_like"/>
    <property type="match status" value="1"/>
</dbReference>
<dbReference type="GeneTree" id="ENSGT01150000286909"/>
<dbReference type="Pfam" id="PF00078">
    <property type="entry name" value="RVT_1"/>
    <property type="match status" value="1"/>
</dbReference>
<dbReference type="PANTHER" id="PTHR33332">
    <property type="entry name" value="REVERSE TRANSCRIPTASE DOMAIN-CONTAINING PROTEIN"/>
    <property type="match status" value="1"/>
</dbReference>
<name>A0A669BEV9_ORENI</name>
<dbReference type="Pfam" id="PF03372">
    <property type="entry name" value="Exo_endo_phos"/>
    <property type="match status" value="1"/>
</dbReference>
<dbReference type="InterPro" id="IPR000477">
    <property type="entry name" value="RT_dom"/>
</dbReference>
<feature type="chain" id="PRO_5025419947" description="Reverse transcriptase domain-containing protein" evidence="1">
    <location>
        <begin position="30"/>
        <end position="1123"/>
    </location>
</feature>
<dbReference type="Ensembl" id="ENSONIT00000035209.1">
    <property type="protein sequence ID" value="ENSONIP00000033019.1"/>
    <property type="gene ID" value="ENSONIG00000042953.1"/>
</dbReference>
<keyword evidence="4" id="KW-1185">Reference proteome</keyword>
<dbReference type="InParanoid" id="A0A669BEV9"/>
<feature type="domain" description="Reverse transcriptase" evidence="2">
    <location>
        <begin position="651"/>
        <end position="925"/>
    </location>
</feature>
<evidence type="ECO:0000259" key="2">
    <source>
        <dbReference type="PROSITE" id="PS50878"/>
    </source>
</evidence>
<dbReference type="AlphaFoldDB" id="A0A669BEV9"/>
<dbReference type="InterPro" id="IPR005135">
    <property type="entry name" value="Endo/exonuclease/phosphatase"/>
</dbReference>
<keyword evidence="1" id="KW-0732">Signal</keyword>
<proteinExistence type="predicted"/>
<dbReference type="Proteomes" id="UP000005207">
    <property type="component" value="Unplaced"/>
</dbReference>
<organism evidence="3 4">
    <name type="scientific">Oreochromis niloticus</name>
    <name type="common">Nile tilapia</name>
    <name type="synonym">Tilapia nilotica</name>
    <dbReference type="NCBI Taxonomy" id="8128"/>
    <lineage>
        <taxon>Eukaryota</taxon>
        <taxon>Metazoa</taxon>
        <taxon>Chordata</taxon>
        <taxon>Craniata</taxon>
        <taxon>Vertebrata</taxon>
        <taxon>Euteleostomi</taxon>
        <taxon>Actinopterygii</taxon>
        <taxon>Neopterygii</taxon>
        <taxon>Teleostei</taxon>
        <taxon>Neoteleostei</taxon>
        <taxon>Acanthomorphata</taxon>
        <taxon>Ovalentaria</taxon>
        <taxon>Cichlomorphae</taxon>
        <taxon>Cichliformes</taxon>
        <taxon>Cichlidae</taxon>
        <taxon>African cichlids</taxon>
        <taxon>Pseudocrenilabrinae</taxon>
        <taxon>Oreochromini</taxon>
        <taxon>Oreochromis</taxon>
    </lineage>
</organism>
<evidence type="ECO:0000313" key="3">
    <source>
        <dbReference type="Ensembl" id="ENSONIP00000033019.1"/>
    </source>
</evidence>
<reference evidence="3" key="2">
    <citation type="submission" date="2025-09" db="UniProtKB">
        <authorList>
            <consortium name="Ensembl"/>
        </authorList>
    </citation>
    <scope>IDENTIFICATION</scope>
</reference>
<dbReference type="PROSITE" id="PS50878">
    <property type="entry name" value="RT_POL"/>
    <property type="match status" value="1"/>
</dbReference>
<dbReference type="SUPFAM" id="SSF56672">
    <property type="entry name" value="DNA/RNA polymerases"/>
    <property type="match status" value="1"/>
</dbReference>
<feature type="signal peptide" evidence="1">
    <location>
        <begin position="1"/>
        <end position="29"/>
    </location>
</feature>
<evidence type="ECO:0000256" key="1">
    <source>
        <dbReference type="SAM" id="SignalP"/>
    </source>
</evidence>